<reference evidence="3 4" key="1">
    <citation type="journal article" date="2011" name="J. Bacteriol.">
        <title>Two new complete genome sequences offer insight into host and tissue specificity of plant pathogenic Xanthomonas spp.</title>
        <authorList>
            <person name="Bogdanove A.J."/>
            <person name="Koebnik R."/>
            <person name="Lu H."/>
            <person name="Furutani A."/>
            <person name="Angiuoli S.V."/>
            <person name="Patil P.B."/>
            <person name="Van Sluys M.A."/>
            <person name="Ryan R.P."/>
            <person name="Meyer D.F."/>
            <person name="Han S.W."/>
            <person name="Aparna G."/>
            <person name="Rajaram M."/>
            <person name="Delcher A.L."/>
            <person name="Phillippy A.M."/>
            <person name="Puiu D."/>
            <person name="Schatz M.C."/>
            <person name="Shumway M."/>
            <person name="Sommer D.D."/>
            <person name="Trapnell C."/>
            <person name="Benahmed F."/>
            <person name="Dimitrov G."/>
            <person name="Madupu R."/>
            <person name="Radune D."/>
            <person name="Sullivan S."/>
            <person name="Jha G."/>
            <person name="Ishihara H."/>
            <person name="Lee S.W."/>
            <person name="Pandey A."/>
            <person name="Sharma V."/>
            <person name="Sriariyanun M."/>
            <person name="Szurek B."/>
            <person name="Vera-Cruz C.M."/>
            <person name="Dorman K.S."/>
            <person name="Ronald P.C."/>
            <person name="Verdier V."/>
            <person name="Dow J.M."/>
            <person name="Sonti R.V."/>
            <person name="Tsuge S."/>
            <person name="Brendel V.P."/>
            <person name="Rabinowicz P.D."/>
            <person name="Leach J.E."/>
            <person name="White F.F."/>
            <person name="Salzberg S.L."/>
        </authorList>
    </citation>
    <scope>NUCLEOTIDE SEQUENCE [LARGE SCALE GENOMIC DNA]</scope>
    <source>
        <strain evidence="3 4">BLS256</strain>
    </source>
</reference>
<dbReference type="SUPFAM" id="SSF53098">
    <property type="entry name" value="Ribonuclease H-like"/>
    <property type="match status" value="1"/>
</dbReference>
<dbReference type="PANTHER" id="PTHR35004:SF7">
    <property type="entry name" value="INTEGRASE PROTEIN"/>
    <property type="match status" value="1"/>
</dbReference>
<dbReference type="InterPro" id="IPR055247">
    <property type="entry name" value="InsJ-like_HTH"/>
</dbReference>
<evidence type="ECO:0000313" key="4">
    <source>
        <dbReference type="Proteomes" id="UP000008851"/>
    </source>
</evidence>
<dbReference type="AlphaFoldDB" id="G7TCM3"/>
<feature type="domain" description="Integrase catalytic" evidence="2">
    <location>
        <begin position="133"/>
        <end position="234"/>
    </location>
</feature>
<dbReference type="InterPro" id="IPR036397">
    <property type="entry name" value="RNaseH_sf"/>
</dbReference>
<dbReference type="InterPro" id="IPR012337">
    <property type="entry name" value="RNaseH-like_sf"/>
</dbReference>
<evidence type="ECO:0000259" key="2">
    <source>
        <dbReference type="PROSITE" id="PS50994"/>
    </source>
</evidence>
<organism evidence="3 4">
    <name type="scientific">Xanthomonas oryzae pv. oryzicola (strain BLS256)</name>
    <dbReference type="NCBI Taxonomy" id="383407"/>
    <lineage>
        <taxon>Bacteria</taxon>
        <taxon>Pseudomonadati</taxon>
        <taxon>Pseudomonadota</taxon>
        <taxon>Gammaproteobacteria</taxon>
        <taxon>Lysobacterales</taxon>
        <taxon>Lysobacteraceae</taxon>
        <taxon>Xanthomonas</taxon>
    </lineage>
</organism>
<dbReference type="SUPFAM" id="SSF46689">
    <property type="entry name" value="Homeodomain-like"/>
    <property type="match status" value="1"/>
</dbReference>
<dbReference type="PROSITE" id="PS50994">
    <property type="entry name" value="INTEGRASE"/>
    <property type="match status" value="1"/>
</dbReference>
<dbReference type="GO" id="GO:0003676">
    <property type="term" value="F:nucleic acid binding"/>
    <property type="evidence" value="ECO:0007669"/>
    <property type="project" value="InterPro"/>
</dbReference>
<proteinExistence type="predicted"/>
<dbReference type="EMBL" id="CP003057">
    <property type="protein sequence ID" value="AEQ96201.1"/>
    <property type="molecule type" value="Genomic_DNA"/>
</dbReference>
<dbReference type="KEGG" id="xor:XOC_2053"/>
<name>G7TCM3_XANOB</name>
<dbReference type="RefSeq" id="WP_014503026.1">
    <property type="nucleotide sequence ID" value="NC_017267.2"/>
</dbReference>
<gene>
    <name evidence="3" type="ORF">XOC_2053</name>
</gene>
<dbReference type="InterPro" id="IPR001584">
    <property type="entry name" value="Integrase_cat-core"/>
</dbReference>
<evidence type="ECO:0000313" key="3">
    <source>
        <dbReference type="EMBL" id="AEQ96201.1"/>
    </source>
</evidence>
<dbReference type="eggNOG" id="COG2801">
    <property type="taxonomic scope" value="Bacteria"/>
</dbReference>
<protein>
    <submittedName>
        <fullName evidence="3">Sea27</fullName>
    </submittedName>
</protein>
<dbReference type="GO" id="GO:0015074">
    <property type="term" value="P:DNA integration"/>
    <property type="evidence" value="ECO:0007669"/>
    <property type="project" value="InterPro"/>
</dbReference>
<dbReference type="PANTHER" id="PTHR35004">
    <property type="entry name" value="TRANSPOSASE RV3428C-RELATED"/>
    <property type="match status" value="1"/>
</dbReference>
<dbReference type="Pfam" id="PF13518">
    <property type="entry name" value="HTH_28"/>
    <property type="match status" value="1"/>
</dbReference>
<feature type="region of interest" description="Disordered" evidence="1">
    <location>
        <begin position="233"/>
        <end position="261"/>
    </location>
</feature>
<dbReference type="InterPro" id="IPR009057">
    <property type="entry name" value="Homeodomain-like_sf"/>
</dbReference>
<dbReference type="Gene3D" id="3.30.420.10">
    <property type="entry name" value="Ribonuclease H-like superfamily/Ribonuclease H"/>
    <property type="match status" value="1"/>
</dbReference>
<evidence type="ECO:0000256" key="1">
    <source>
        <dbReference type="SAM" id="MobiDB-lite"/>
    </source>
</evidence>
<accession>G7TCM3</accession>
<sequence length="261" mass="29268">MAVKQEGIMMSEREVERLTFIRRVLAKELTQKLAAQQLGLTVRQIRRLCRGVRTHGAQALVSKRRGVPSNRRIGDERKNAIMALIHECYGDFGPQLAGEYLQSQHQQRIGTETLRGWMIEAGLWKAKKRCAARQHSPRARRAGLGELVQIDGSHHDWFEGRGDKCCLIAFIDDATGRVLAARFSPAETTQAYLALLQAHVSTHGAPLTNQQRKLLKLKTEIALQDSMRDHGIHHPDTHISPPPLGQARYGLRPTQSCPSGR</sequence>
<dbReference type="HOGENOM" id="CLU_041517_1_0_6"/>
<dbReference type="Proteomes" id="UP000008851">
    <property type="component" value="Chromosome"/>
</dbReference>